<accession>A0A8J4EM16</accession>
<organism evidence="1 2">
    <name type="scientific">Actinocatenispora comari</name>
    <dbReference type="NCBI Taxonomy" id="2807577"/>
    <lineage>
        <taxon>Bacteria</taxon>
        <taxon>Bacillati</taxon>
        <taxon>Actinomycetota</taxon>
        <taxon>Actinomycetes</taxon>
        <taxon>Micromonosporales</taxon>
        <taxon>Micromonosporaceae</taxon>
        <taxon>Actinocatenispora</taxon>
    </lineage>
</organism>
<comment type="caution">
    <text evidence="1">The sequence shown here is derived from an EMBL/GenBank/DDBJ whole genome shotgun (WGS) entry which is preliminary data.</text>
</comment>
<dbReference type="RefSeq" id="WP_207123809.1">
    <property type="nucleotide sequence ID" value="NZ_BOPO01000019.1"/>
</dbReference>
<proteinExistence type="predicted"/>
<dbReference type="Proteomes" id="UP000614996">
    <property type="component" value="Unassembled WGS sequence"/>
</dbReference>
<gene>
    <name evidence="1" type="ORF">NUM_14230</name>
</gene>
<protein>
    <submittedName>
        <fullName evidence="1">Uncharacterized protein</fullName>
    </submittedName>
</protein>
<evidence type="ECO:0000313" key="2">
    <source>
        <dbReference type="Proteomes" id="UP000614996"/>
    </source>
</evidence>
<keyword evidence="2" id="KW-1185">Reference proteome</keyword>
<dbReference type="EMBL" id="BOPO01000019">
    <property type="protein sequence ID" value="GIL26169.1"/>
    <property type="molecule type" value="Genomic_DNA"/>
</dbReference>
<reference evidence="2" key="1">
    <citation type="journal article" date="2021" name="Int. J. Syst. Evol. Microbiol.">
        <title>Actinocatenispora comari sp. nov., an endophytic actinomycete isolated from aerial parts of Comarum salesowianum.</title>
        <authorList>
            <person name="Oyunbileg N."/>
            <person name="Iizaka Y."/>
            <person name="Hamada M."/>
            <person name="Davaapurev B.O."/>
            <person name="Fukumoto A."/>
            <person name="Tsetseg B."/>
            <person name="Kato F."/>
            <person name="Tamura T."/>
            <person name="Batkhuu J."/>
            <person name="Anzai Y."/>
        </authorList>
    </citation>
    <scope>NUCLEOTIDE SEQUENCE [LARGE SCALE GENOMIC DNA]</scope>
    <source>
        <strain evidence="2">NUM-2625</strain>
    </source>
</reference>
<name>A0A8J4EM16_9ACTN</name>
<evidence type="ECO:0000313" key="1">
    <source>
        <dbReference type="EMBL" id="GIL26169.1"/>
    </source>
</evidence>
<dbReference type="AlphaFoldDB" id="A0A8J4EM16"/>
<sequence>MSHTPIKDARPRAGDECFICPAAGVPGVGSWWALVVSTVDTLTEGTMYLRVVPLDQVGSADARVRTYFVRLSGLLVRRTA</sequence>